<organism evidence="1 2">
    <name type="scientific">SAR86 cluster bacterium</name>
    <dbReference type="NCBI Taxonomy" id="2030880"/>
    <lineage>
        <taxon>Bacteria</taxon>
        <taxon>Pseudomonadati</taxon>
        <taxon>Pseudomonadota</taxon>
        <taxon>Gammaproteobacteria</taxon>
        <taxon>SAR86 cluster</taxon>
    </lineage>
</organism>
<evidence type="ECO:0000313" key="2">
    <source>
        <dbReference type="Proteomes" id="UP000218327"/>
    </source>
</evidence>
<protein>
    <submittedName>
        <fullName evidence="1">Uncharacterized protein</fullName>
    </submittedName>
</protein>
<dbReference type="AlphaFoldDB" id="A0A2A5AG96"/>
<sequence length="671" mass="72356">MTQVTPSQYAEGLSATPPTGYPVYPRLWRWHDNVMRPTWIGGINITTAWSTSVVGALTESEQRIGLRGRPNRIVEWPLQSMEIRTATALQNMMLHAAQTRVLMPVWPDMTTAETDIVSDADFSCDTTRRRFFTGGHALAYSPNNSPGLDTSRSGIINTVTDNELNITLASGTYPAGWRVIPCIEAELSPSLSSVLQTDRHVSGSLIGVESAGASALPALWAPGTTPTGYDEYDGIPVLNLPVRTPIQSGWNVSRAGSNHAVGLGRIGQFYGSRARVSIPLPLQFLNRAAAWRFLQFFDSRAGRVYPFWLVDPVADWELSGLSTTVLLVKNNGMVLDDLTVRPYVGVWLKDGTLYIRGASFTANVPGTGVIIGLDSPIPVVALDQVARVATVYRCRFASDELTERWTTTEHMTTDVEVIELLEEKSVTISNIVDITTAALDNPFDALLCEGEPVDPPTPIPGDCDTTVINEHPQSPSDTIPFSTYCLANYPVNTIGAALSPSIPSPWMLHRFVPYFPTTWTLCQLWVATSRRRANDPDSLNGHGPGGPDMTIGGRSIWGALTGAKLIEFPALSGTFVWQLQFTSADGQTPGSPGPDGDIWIGHKTTGSTPKGVYTRVSGADTGTGTITIVDGVADVDSVQGSCNYTYGGIGSWICHVDLLGPFCVDTGAPAL</sequence>
<dbReference type="EMBL" id="NVVJ01000101">
    <property type="protein sequence ID" value="PCJ18269.1"/>
    <property type="molecule type" value="Genomic_DNA"/>
</dbReference>
<gene>
    <name evidence="1" type="ORF">COA96_16750</name>
</gene>
<evidence type="ECO:0000313" key="1">
    <source>
        <dbReference type="EMBL" id="PCJ18269.1"/>
    </source>
</evidence>
<dbReference type="Proteomes" id="UP000218327">
    <property type="component" value="Unassembled WGS sequence"/>
</dbReference>
<accession>A0A2A5AG96</accession>
<reference evidence="2" key="1">
    <citation type="submission" date="2017-08" db="EMBL/GenBank/DDBJ databases">
        <title>A dynamic microbial community with high functional redundancy inhabits the cold, oxic subseafloor aquifer.</title>
        <authorList>
            <person name="Tully B.J."/>
            <person name="Wheat C.G."/>
            <person name="Glazer B.T."/>
            <person name="Huber J.A."/>
        </authorList>
    </citation>
    <scope>NUCLEOTIDE SEQUENCE [LARGE SCALE GENOMIC DNA]</scope>
</reference>
<comment type="caution">
    <text evidence="1">The sequence shown here is derived from an EMBL/GenBank/DDBJ whole genome shotgun (WGS) entry which is preliminary data.</text>
</comment>
<proteinExistence type="predicted"/>
<name>A0A2A5AG96_9GAMM</name>